<evidence type="ECO:0000313" key="7">
    <source>
        <dbReference type="Proteomes" id="UP000481109"/>
    </source>
</evidence>
<dbReference type="AlphaFoldDB" id="A0A6G4XUL7"/>
<dbReference type="Pfam" id="PF01804">
    <property type="entry name" value="Penicil_amidase"/>
    <property type="match status" value="1"/>
</dbReference>
<evidence type="ECO:0008006" key="8">
    <source>
        <dbReference type="Google" id="ProtNLM"/>
    </source>
</evidence>
<evidence type="ECO:0000256" key="4">
    <source>
        <dbReference type="ARBA" id="ARBA00023145"/>
    </source>
</evidence>
<dbReference type="PANTHER" id="PTHR34218:SF3">
    <property type="entry name" value="ACYL-HOMOSERINE LACTONE ACYLASE PVDQ"/>
    <property type="match status" value="1"/>
</dbReference>
<dbReference type="InterPro" id="IPR023343">
    <property type="entry name" value="Penicillin_amidase_dom1"/>
</dbReference>
<dbReference type="Proteomes" id="UP000481109">
    <property type="component" value="Unassembled WGS sequence"/>
</dbReference>
<proteinExistence type="inferred from homology"/>
<dbReference type="InterPro" id="IPR002692">
    <property type="entry name" value="S45"/>
</dbReference>
<dbReference type="InterPro" id="IPR043147">
    <property type="entry name" value="Penicillin_amidase_A-knob"/>
</dbReference>
<name>A0A6G4XUL7_9ACTN</name>
<dbReference type="GO" id="GO:0017000">
    <property type="term" value="P:antibiotic biosynthetic process"/>
    <property type="evidence" value="ECO:0007669"/>
    <property type="project" value="InterPro"/>
</dbReference>
<evidence type="ECO:0000256" key="5">
    <source>
        <dbReference type="PIRSR" id="PIRSR001227-1"/>
    </source>
</evidence>
<evidence type="ECO:0000313" key="6">
    <source>
        <dbReference type="EMBL" id="NGO80301.1"/>
    </source>
</evidence>
<dbReference type="Gene3D" id="1.10.439.10">
    <property type="entry name" value="Penicillin Amidohydrolase, domain 1"/>
    <property type="match status" value="1"/>
</dbReference>
<dbReference type="Gene3D" id="1.10.1400.10">
    <property type="match status" value="1"/>
</dbReference>
<protein>
    <recommendedName>
        <fullName evidence="8">Acylase</fullName>
    </recommendedName>
</protein>
<keyword evidence="7" id="KW-1185">Reference proteome</keyword>
<dbReference type="PANTHER" id="PTHR34218">
    <property type="entry name" value="PEPTIDASE S45 PENICILLIN AMIDASE"/>
    <property type="match status" value="1"/>
</dbReference>
<keyword evidence="3" id="KW-0378">Hydrolase</keyword>
<dbReference type="Gene3D" id="2.30.120.10">
    <property type="match status" value="1"/>
</dbReference>
<accession>A0A6G4XUL7</accession>
<reference evidence="6 7" key="1">
    <citation type="submission" date="2020-02" db="EMBL/GenBank/DDBJ databases">
        <title>Whole-genome analyses of novel actinobacteria.</title>
        <authorList>
            <person name="Sahin N."/>
            <person name="Tokatli A."/>
        </authorList>
    </citation>
    <scope>NUCLEOTIDE SEQUENCE [LARGE SCALE GENOMIC DNA]</scope>
    <source>
        <strain evidence="6 7">YC504</strain>
    </source>
</reference>
<comment type="caution">
    <text evidence="6">The sequence shown here is derived from an EMBL/GenBank/DDBJ whole genome shotgun (WGS) entry which is preliminary data.</text>
</comment>
<sequence length="646" mass="70164">MQITWDRWAVPTVVGTDEFDVTYGVGYAQAQTNATLVLELYGTARGEAASLWGPDFLDEDTFTARLGLKAQTDLWVTAQRADTLARIAAFCDGFNQACADYPSLGAGRREVLPVEPRDVIAHVLRVFVRFATMDPAGLAFAPDAFVTSAGSNGWAVSGQRSTTGHAQLIINPHLAWQGYHRWFEVSTSHPGRDFHGAMLIGLPWHNLGSSPAIGWGHTVNPIPNLTVYNLQTSDSDHYHFDGEIRPLQTIVHRIDVRGQDTVTVLERRSVHGPIVTAPDGIDVAVRVAGSLHHPATSALEGWWRTSMATSVEELLATHDAMPLPMFNMIAADAHGSIGALYCGTPPVLDDAVFEDTRRRLPGDDPRWLWQAVHPASDMPRVINPASGWVQNCNDVPWLFTDPPLDPAQYPNAIAPDVWQVDDLRPYASRTWLAQQHSISPQALLDLKYTKRALLADLALDDLCVAAAASEDLRPAVDVLTAWDRHCHHNSAGYVLFLMWGLLNVAGLPRHTLLKRPAEPGTMPGPLLDPDKAVETLRAAVTTLTALGVPLDASIGQLCTLGEGADAIPADGGSGVLGVLKSLELLPPSANDHFRVLLGDTYISHVQWGDEGTRQVNNLLVYGNTTEPSAPSATPQYPVWAADTLRP</sequence>
<dbReference type="InterPro" id="IPR043146">
    <property type="entry name" value="Penicillin_amidase_N_B-knob"/>
</dbReference>
<dbReference type="GO" id="GO:0016811">
    <property type="term" value="F:hydrolase activity, acting on carbon-nitrogen (but not peptide) bonds, in linear amides"/>
    <property type="evidence" value="ECO:0007669"/>
    <property type="project" value="InterPro"/>
</dbReference>
<evidence type="ECO:0000256" key="2">
    <source>
        <dbReference type="ARBA" id="ARBA00022729"/>
    </source>
</evidence>
<dbReference type="SUPFAM" id="SSF56235">
    <property type="entry name" value="N-terminal nucleophile aminohydrolases (Ntn hydrolases)"/>
    <property type="match status" value="1"/>
</dbReference>
<keyword evidence="4" id="KW-0865">Zymogen</keyword>
<dbReference type="RefSeq" id="WP_165335728.1">
    <property type="nucleotide sequence ID" value="NZ_JAAKZW010000207.1"/>
</dbReference>
<dbReference type="Gene3D" id="3.60.20.10">
    <property type="entry name" value="Glutamine Phosphoribosylpyrophosphate, subunit 1, domain 1"/>
    <property type="match status" value="1"/>
</dbReference>
<keyword evidence="2" id="KW-0732">Signal</keyword>
<dbReference type="InterPro" id="IPR029055">
    <property type="entry name" value="Ntn_hydrolases_N"/>
</dbReference>
<feature type="active site" description="Nucleophile" evidence="5">
    <location>
        <position position="151"/>
    </location>
</feature>
<evidence type="ECO:0000256" key="3">
    <source>
        <dbReference type="ARBA" id="ARBA00022801"/>
    </source>
</evidence>
<organism evidence="6 7">
    <name type="scientific">Streptomyces mesophilus</name>
    <dbReference type="NCBI Taxonomy" id="1775132"/>
    <lineage>
        <taxon>Bacteria</taxon>
        <taxon>Bacillati</taxon>
        <taxon>Actinomycetota</taxon>
        <taxon>Actinomycetes</taxon>
        <taxon>Kitasatosporales</taxon>
        <taxon>Streptomycetaceae</taxon>
        <taxon>Streptomyces</taxon>
    </lineage>
</organism>
<comment type="similarity">
    <text evidence="1">Belongs to the peptidase S45 family.</text>
</comment>
<gene>
    <name evidence="6" type="ORF">G6045_32265</name>
</gene>
<dbReference type="EMBL" id="JAAKZW010000207">
    <property type="protein sequence ID" value="NGO80301.1"/>
    <property type="molecule type" value="Genomic_DNA"/>
</dbReference>
<evidence type="ECO:0000256" key="1">
    <source>
        <dbReference type="ARBA" id="ARBA00006586"/>
    </source>
</evidence>